<dbReference type="KEGG" id="hrr:HZS55_04310"/>
<protein>
    <submittedName>
        <fullName evidence="4">XdhC family protein</fullName>
    </submittedName>
</protein>
<sequence>MSGDRVQPDWSAPERAVRATAREYLDSGEPAVLATVVAVDGRAYRRPGAKMVVAPGGGAAGDEPADDARPEPDPGSTGAGSVTAGCLADSVVDLASDVLADGSARVERFDLRSDETWGLGVGCDGVVDLLLEPLGERHRPLAAPDDELPTGRTAAVVVESGDPRLAVGDRWDDSDGDTAGAFPPAVTTEIPDDADGTRSVRVETGGGAVRLFVERVTPAPRLVVVGSNADVRPVVASARSAGFRVTVVGFRGGRATSERFPRADRVVATSPRDLCGAVGFGADDSVVLMTHNFVDDRVALAELLATPVDYLGVLGPAERFDRLRRALADDGVELDERDRDRIYAPVGLDLGGGSPAQVAHSVVAEVLAVRNDRTGGHLRGVDGPIHERPD</sequence>
<dbReference type="OrthoDB" id="33067at2157"/>
<name>A0A7D5TMF0_9EURY</name>
<proteinExistence type="predicted"/>
<dbReference type="RefSeq" id="WP_179910511.1">
    <property type="nucleotide sequence ID" value="NZ_CP058910.1"/>
</dbReference>
<dbReference type="PANTHER" id="PTHR30388">
    <property type="entry name" value="ALDEHYDE OXIDOREDUCTASE MOLYBDENUM COFACTOR ASSEMBLY PROTEIN"/>
    <property type="match status" value="1"/>
</dbReference>
<dbReference type="Pfam" id="PF02625">
    <property type="entry name" value="XdhC_CoxI"/>
    <property type="match status" value="1"/>
</dbReference>
<evidence type="ECO:0000259" key="3">
    <source>
        <dbReference type="Pfam" id="PF13478"/>
    </source>
</evidence>
<dbReference type="PANTHER" id="PTHR30388:SF6">
    <property type="entry name" value="XANTHINE DEHYDROGENASE SUBUNIT A-RELATED"/>
    <property type="match status" value="1"/>
</dbReference>
<evidence type="ECO:0000256" key="1">
    <source>
        <dbReference type="SAM" id="MobiDB-lite"/>
    </source>
</evidence>
<dbReference type="Gene3D" id="3.40.50.720">
    <property type="entry name" value="NAD(P)-binding Rossmann-like Domain"/>
    <property type="match status" value="1"/>
</dbReference>
<dbReference type="Proteomes" id="UP000509667">
    <property type="component" value="Chromosome"/>
</dbReference>
<accession>A0A7D5TMF0</accession>
<dbReference type="InterPro" id="IPR052698">
    <property type="entry name" value="MoCofactor_Util/Proc"/>
</dbReference>
<evidence type="ECO:0000313" key="5">
    <source>
        <dbReference type="Proteomes" id="UP000509667"/>
    </source>
</evidence>
<gene>
    <name evidence="4" type="ORF">HZS55_04310</name>
</gene>
<feature type="domain" description="XdhC Rossmann" evidence="3">
    <location>
        <begin position="222"/>
        <end position="366"/>
    </location>
</feature>
<dbReference type="InterPro" id="IPR003777">
    <property type="entry name" value="XdhC_CoxI"/>
</dbReference>
<dbReference type="Pfam" id="PF13478">
    <property type="entry name" value="XdhC_C"/>
    <property type="match status" value="1"/>
</dbReference>
<feature type="domain" description="XdhC- CoxI" evidence="2">
    <location>
        <begin position="25"/>
        <end position="61"/>
    </location>
</feature>
<organism evidence="4 5">
    <name type="scientific">Halosimplex rubrum</name>
    <dbReference type="NCBI Taxonomy" id="869889"/>
    <lineage>
        <taxon>Archaea</taxon>
        <taxon>Methanobacteriati</taxon>
        <taxon>Methanobacteriota</taxon>
        <taxon>Stenosarchaea group</taxon>
        <taxon>Halobacteria</taxon>
        <taxon>Halobacteriales</taxon>
        <taxon>Haloarculaceae</taxon>
        <taxon>Halosimplex</taxon>
    </lineage>
</organism>
<feature type="region of interest" description="Disordered" evidence="1">
    <location>
        <begin position="165"/>
        <end position="196"/>
    </location>
</feature>
<reference evidence="4 5" key="1">
    <citation type="submission" date="2020-07" db="EMBL/GenBank/DDBJ databases">
        <title>Halosimplex pelagicum sp. nov. and Halosimplex rubrum sp. nov., isolated from salted brown alga Laminaria, and emended description of the genus Halosimplex.</title>
        <authorList>
            <person name="Cui H."/>
        </authorList>
    </citation>
    <scope>NUCLEOTIDE SEQUENCE [LARGE SCALE GENOMIC DNA]</scope>
    <source>
        <strain evidence="4 5">R27</strain>
    </source>
</reference>
<keyword evidence="5" id="KW-1185">Reference proteome</keyword>
<dbReference type="InterPro" id="IPR027051">
    <property type="entry name" value="XdhC_Rossmann_dom"/>
</dbReference>
<evidence type="ECO:0000313" key="4">
    <source>
        <dbReference type="EMBL" id="QLH76574.1"/>
    </source>
</evidence>
<dbReference type="AlphaFoldDB" id="A0A7D5TMF0"/>
<dbReference type="GeneID" id="56077059"/>
<feature type="region of interest" description="Disordered" evidence="1">
    <location>
        <begin position="54"/>
        <end position="82"/>
    </location>
</feature>
<dbReference type="EMBL" id="CP058910">
    <property type="protein sequence ID" value="QLH76574.1"/>
    <property type="molecule type" value="Genomic_DNA"/>
</dbReference>
<evidence type="ECO:0000259" key="2">
    <source>
        <dbReference type="Pfam" id="PF02625"/>
    </source>
</evidence>